<evidence type="ECO:0000313" key="1">
    <source>
        <dbReference type="EMBL" id="AEW73294.1"/>
    </source>
</evidence>
<dbReference type="Proteomes" id="UP000007838">
    <property type="component" value="Chromosome"/>
</dbReference>
<dbReference type="KEGG" id="eec:EcWSU1_01856"/>
<dbReference type="HOGENOM" id="CLU_164045_0_0_6"/>
<dbReference type="AlphaFoldDB" id="G8LLD9"/>
<dbReference type="NCBIfam" id="NF040640">
    <property type="entry name" value="YcgZ_fam"/>
    <property type="match status" value="1"/>
</dbReference>
<evidence type="ECO:0000313" key="2">
    <source>
        <dbReference type="Proteomes" id="UP000007838"/>
    </source>
</evidence>
<proteinExistence type="predicted"/>
<accession>G8LLD9</accession>
<gene>
    <name evidence="1" type="primary">ycgZ</name>
    <name evidence="1" type="ORF">EcWSU1_01856</name>
</gene>
<dbReference type="Gene3D" id="1.20.5.5260">
    <property type="match status" value="1"/>
</dbReference>
<organism evidence="1 2">
    <name type="scientific">Enterobacter ludwigii</name>
    <dbReference type="NCBI Taxonomy" id="299767"/>
    <lineage>
        <taxon>Bacteria</taxon>
        <taxon>Pseudomonadati</taxon>
        <taxon>Pseudomonadota</taxon>
        <taxon>Gammaproteobacteria</taxon>
        <taxon>Enterobacterales</taxon>
        <taxon>Enterobacteriaceae</taxon>
        <taxon>Enterobacter</taxon>
        <taxon>Enterobacter cloacae complex</taxon>
    </lineage>
</organism>
<dbReference type="eggNOG" id="ENOG5032RTK">
    <property type="taxonomic scope" value="Bacteria"/>
</dbReference>
<reference evidence="1 2" key="1">
    <citation type="journal article" date="2011" name="Stand. Genomic Sci.">
        <title>Complete genome of the onion pathogen Enterobacter cloacae EcWSU1.</title>
        <authorList>
            <person name="Humann J.L."/>
            <person name="Wildung M."/>
            <person name="Cheng C.H."/>
            <person name="Lee T."/>
            <person name="Stewart J.E."/>
            <person name="Drew J.C."/>
            <person name="Triplett E.W."/>
            <person name="Main D."/>
            <person name="Schroeder B.K."/>
        </authorList>
    </citation>
    <scope>NUCLEOTIDE SEQUENCE [LARGE SCALE GENOMIC DNA]</scope>
    <source>
        <strain evidence="1 2">EcWSU1</strain>
    </source>
</reference>
<name>G8LLD9_9ENTR</name>
<dbReference type="EMBL" id="CP002886">
    <property type="protein sequence ID" value="AEW73294.1"/>
    <property type="molecule type" value="Genomic_DNA"/>
</dbReference>
<protein>
    <submittedName>
        <fullName evidence="1">Putative two-component-system connector protein YcgZ</fullName>
    </submittedName>
</protein>
<sequence length="103" mass="11917">MYRFGNCVYLKCNVSDYIFLQERNMQQKDYVADSAAAIAHYFEKAALPTQQETLGQVVVEILSDGRNLNRKSLCTKLLSRLEKADGPEEEQHYHMLLGLLFER</sequence>